<protein>
    <submittedName>
        <fullName evidence="1">Uncharacterized protein</fullName>
    </submittedName>
</protein>
<accession>A0A8S5VGW4</accession>
<organism evidence="1">
    <name type="scientific">Myoviridae sp. ctkfK18</name>
    <dbReference type="NCBI Taxonomy" id="2825165"/>
    <lineage>
        <taxon>Viruses</taxon>
        <taxon>Duplodnaviria</taxon>
        <taxon>Heunggongvirae</taxon>
        <taxon>Uroviricota</taxon>
        <taxon>Caudoviricetes</taxon>
    </lineage>
</organism>
<proteinExistence type="predicted"/>
<name>A0A8S5VGW4_9CAUD</name>
<dbReference type="EMBL" id="BK016265">
    <property type="protein sequence ID" value="DAG05918.1"/>
    <property type="molecule type" value="Genomic_DNA"/>
</dbReference>
<sequence length="224" mass="25459">MILNKENKIKYLGKLLELVKTSYSELGSIYNVDEIETFDAGAVKKKYERIIHIIETMKTVVEGGEFDQFNETSIRVFYKNQNMFTLEVDGTLFQDFNLVNYFGIPTFDFMNIINSFIYNESVVKINSYAEYLNSDEGRTQIKAAIEAQENDKKQKSMINNIGNMTQDDVRKFMELISNGNINNTNNVTPNRFGPSTAVQPTVETAEVVGQNLTPTSVKPVGGWK</sequence>
<evidence type="ECO:0000313" key="1">
    <source>
        <dbReference type="EMBL" id="DAG05918.1"/>
    </source>
</evidence>
<reference evidence="1" key="1">
    <citation type="journal article" date="2021" name="Proc. Natl. Acad. Sci. U.S.A.">
        <title>A Catalog of Tens of Thousands of Viruses from Human Metagenomes Reveals Hidden Associations with Chronic Diseases.</title>
        <authorList>
            <person name="Tisza M.J."/>
            <person name="Buck C.B."/>
        </authorList>
    </citation>
    <scope>NUCLEOTIDE SEQUENCE</scope>
    <source>
        <strain evidence="1">CtkfK18</strain>
    </source>
</reference>